<dbReference type="SUPFAM" id="SSF69304">
    <property type="entry name" value="Tricorn protease N-terminal domain"/>
    <property type="match status" value="1"/>
</dbReference>
<evidence type="ECO:0008006" key="3">
    <source>
        <dbReference type="Google" id="ProtNLM"/>
    </source>
</evidence>
<evidence type="ECO:0000313" key="1">
    <source>
        <dbReference type="EMBL" id="KAJ7773564.1"/>
    </source>
</evidence>
<sequence length="235" mass="25550">MTKSVAPYGTWKSPLTVHTITDADNFAALVDVLVDPITSTVYHIEKRPAEGGRNALLNTETGRDVTGGEFDVRTTVNGYGGAPGIVHDGVVYFSHVRDGRVYKVKVGDSNIAPEAFTPENIAHKFANFDVYPVDPSLLVCVMEDHTGSKSPSSVVNNLCILDVSAKTVSQLESDASFYASPVFSPDGKRLAWLEWDLPDMPWNGAEIWIADVLAEPASPRSRGTLSSHLAIYRTR</sequence>
<protein>
    <recommendedName>
        <fullName evidence="3">Dipeptidylpeptidase IV N-terminal domain-containing protein</fullName>
    </recommendedName>
</protein>
<dbReference type="InterPro" id="IPR011042">
    <property type="entry name" value="6-blade_b-propeller_TolB-like"/>
</dbReference>
<gene>
    <name evidence="1" type="ORF">DFH07DRAFT_801182</name>
</gene>
<reference evidence="1" key="1">
    <citation type="submission" date="2023-03" db="EMBL/GenBank/DDBJ databases">
        <title>Massive genome expansion in bonnet fungi (Mycena s.s.) driven by repeated elements and novel gene families across ecological guilds.</title>
        <authorList>
            <consortium name="Lawrence Berkeley National Laboratory"/>
            <person name="Harder C.B."/>
            <person name="Miyauchi S."/>
            <person name="Viragh M."/>
            <person name="Kuo A."/>
            <person name="Thoen E."/>
            <person name="Andreopoulos B."/>
            <person name="Lu D."/>
            <person name="Skrede I."/>
            <person name="Drula E."/>
            <person name="Henrissat B."/>
            <person name="Morin E."/>
            <person name="Kohler A."/>
            <person name="Barry K."/>
            <person name="LaButti K."/>
            <person name="Morin E."/>
            <person name="Salamov A."/>
            <person name="Lipzen A."/>
            <person name="Mereny Z."/>
            <person name="Hegedus B."/>
            <person name="Baldrian P."/>
            <person name="Stursova M."/>
            <person name="Weitz H."/>
            <person name="Taylor A."/>
            <person name="Grigoriev I.V."/>
            <person name="Nagy L.G."/>
            <person name="Martin F."/>
            <person name="Kauserud H."/>
        </authorList>
    </citation>
    <scope>NUCLEOTIDE SEQUENCE</scope>
    <source>
        <strain evidence="1">CBHHK188m</strain>
    </source>
</reference>
<accession>A0AAD7NSN0</accession>
<name>A0AAD7NSN0_9AGAR</name>
<proteinExistence type="predicted"/>
<dbReference type="Gene3D" id="2.120.10.30">
    <property type="entry name" value="TolB, C-terminal domain"/>
    <property type="match status" value="1"/>
</dbReference>
<dbReference type="EMBL" id="JARJLG010000017">
    <property type="protein sequence ID" value="KAJ7773564.1"/>
    <property type="molecule type" value="Genomic_DNA"/>
</dbReference>
<dbReference type="InterPro" id="IPR050585">
    <property type="entry name" value="Xaa-Pro_dipeptidyl-ppase/CocE"/>
</dbReference>
<dbReference type="Proteomes" id="UP001215280">
    <property type="component" value="Unassembled WGS sequence"/>
</dbReference>
<organism evidence="1 2">
    <name type="scientific">Mycena maculata</name>
    <dbReference type="NCBI Taxonomy" id="230809"/>
    <lineage>
        <taxon>Eukaryota</taxon>
        <taxon>Fungi</taxon>
        <taxon>Dikarya</taxon>
        <taxon>Basidiomycota</taxon>
        <taxon>Agaricomycotina</taxon>
        <taxon>Agaricomycetes</taxon>
        <taxon>Agaricomycetidae</taxon>
        <taxon>Agaricales</taxon>
        <taxon>Marasmiineae</taxon>
        <taxon>Mycenaceae</taxon>
        <taxon>Mycena</taxon>
    </lineage>
</organism>
<comment type="caution">
    <text evidence="1">The sequence shown here is derived from an EMBL/GenBank/DDBJ whole genome shotgun (WGS) entry which is preliminary data.</text>
</comment>
<evidence type="ECO:0000313" key="2">
    <source>
        <dbReference type="Proteomes" id="UP001215280"/>
    </source>
</evidence>
<dbReference type="PANTHER" id="PTHR43056">
    <property type="entry name" value="PEPTIDASE S9 PROLYL OLIGOPEPTIDASE"/>
    <property type="match status" value="1"/>
</dbReference>
<keyword evidence="2" id="KW-1185">Reference proteome</keyword>
<dbReference type="PANTHER" id="PTHR43056:SF5">
    <property type="entry name" value="PEPTIDASE S9 PROLYL OLIGOPEPTIDASE CATALYTIC DOMAIN-CONTAINING PROTEIN"/>
    <property type="match status" value="1"/>
</dbReference>
<dbReference type="AlphaFoldDB" id="A0AAD7NSN0"/>